<evidence type="ECO:0000313" key="10">
    <source>
        <dbReference type="EMBL" id="KAK7319378.1"/>
    </source>
</evidence>
<evidence type="ECO:0000256" key="9">
    <source>
        <dbReference type="RuleBase" id="RU369115"/>
    </source>
</evidence>
<keyword evidence="9" id="KW-0406">Ion transport</keyword>
<keyword evidence="6 9" id="KW-1133">Transmembrane helix</keyword>
<dbReference type="PANTHER" id="PTHR31851">
    <property type="entry name" value="FE(2+)/MN(2+) TRANSPORTER PCL1"/>
    <property type="match status" value="1"/>
</dbReference>
<evidence type="ECO:0000256" key="5">
    <source>
        <dbReference type="ARBA" id="ARBA00022692"/>
    </source>
</evidence>
<feature type="transmembrane region" description="Helical" evidence="9">
    <location>
        <begin position="132"/>
        <end position="155"/>
    </location>
</feature>
<evidence type="ECO:0000256" key="2">
    <source>
        <dbReference type="ARBA" id="ARBA00007049"/>
    </source>
</evidence>
<dbReference type="GO" id="GO:0005384">
    <property type="term" value="F:manganese ion transmembrane transporter activity"/>
    <property type="evidence" value="ECO:0007669"/>
    <property type="project" value="InterPro"/>
</dbReference>
<comment type="caution">
    <text evidence="10">The sequence shown here is derived from an EMBL/GenBank/DDBJ whole genome shotgun (WGS) entry which is preliminary data.</text>
</comment>
<sequence>MSSLISSNNEMSVKHVEIPIHSDHIETKPSQNTQENNIDYSQMAQWLQKAKDGLVSVTSLMICVGVLNEDITIMLLAGSIGLVAGACTMAVGEFVFVYTQLDIEVALIRREREFNCNKENELKEEDKFPNPFGAAIASAVAFSAGAVVPLLAAAFIRDYKIRLVIVVAVASLALLVFVGVGAVVGKSKTPVRRTCGQNAEWRLNGYAYYFWI</sequence>
<dbReference type="GO" id="GO:0005381">
    <property type="term" value="F:iron ion transmembrane transporter activity"/>
    <property type="evidence" value="ECO:0007669"/>
    <property type="project" value="UniProtKB-UniRule"/>
</dbReference>
<keyword evidence="3" id="KW-0410">Iron transport</keyword>
<dbReference type="GO" id="GO:0030026">
    <property type="term" value="P:intracellular manganese ion homeostasis"/>
    <property type="evidence" value="ECO:0007669"/>
    <property type="project" value="InterPro"/>
</dbReference>
<gene>
    <name evidence="10" type="ORF">RJT34_04099</name>
</gene>
<comment type="subcellular location">
    <subcellularLocation>
        <location evidence="1 9">Vacuole membrane</location>
        <topology evidence="1 9">Multi-pass membrane protein</topology>
    </subcellularLocation>
</comment>
<keyword evidence="4 9" id="KW-0926">Vacuole</keyword>
<keyword evidence="7 9" id="KW-0472">Membrane</keyword>
<evidence type="ECO:0000256" key="1">
    <source>
        <dbReference type="ARBA" id="ARBA00004128"/>
    </source>
</evidence>
<evidence type="ECO:0000256" key="8">
    <source>
        <dbReference type="ARBA" id="ARBA00044464"/>
    </source>
</evidence>
<keyword evidence="5 9" id="KW-0812">Transmembrane</keyword>
<name>A0AAN9KNG8_CLITE</name>
<proteinExistence type="inferred from homology"/>
<dbReference type="GO" id="GO:0005774">
    <property type="term" value="C:vacuolar membrane"/>
    <property type="evidence" value="ECO:0007669"/>
    <property type="project" value="UniProtKB-SubCell"/>
</dbReference>
<keyword evidence="3" id="KW-0408">Iron</keyword>
<comment type="similarity">
    <text evidence="2 9">Belongs to the CCC1 family.</text>
</comment>
<reference evidence="10 11" key="1">
    <citation type="submission" date="2024-01" db="EMBL/GenBank/DDBJ databases">
        <title>The genomes of 5 underutilized Papilionoideae crops provide insights into root nodulation and disease resistance.</title>
        <authorList>
            <person name="Yuan L."/>
        </authorList>
    </citation>
    <scope>NUCLEOTIDE SEQUENCE [LARGE SCALE GENOMIC DNA]</scope>
    <source>
        <strain evidence="10">LY-2023</strain>
        <tissue evidence="10">Leaf</tissue>
    </source>
</reference>
<dbReference type="Pfam" id="PF01988">
    <property type="entry name" value="VIT1"/>
    <property type="match status" value="1"/>
</dbReference>
<evidence type="ECO:0000256" key="6">
    <source>
        <dbReference type="ARBA" id="ARBA00022989"/>
    </source>
</evidence>
<evidence type="ECO:0000256" key="7">
    <source>
        <dbReference type="ARBA" id="ARBA00023136"/>
    </source>
</evidence>
<evidence type="ECO:0000313" key="11">
    <source>
        <dbReference type="Proteomes" id="UP001359559"/>
    </source>
</evidence>
<dbReference type="EMBL" id="JAYKXN010000001">
    <property type="protein sequence ID" value="KAK7319378.1"/>
    <property type="molecule type" value="Genomic_DNA"/>
</dbReference>
<protein>
    <recommendedName>
        <fullName evidence="9">Vacuolar iron transporter</fullName>
    </recommendedName>
</protein>
<feature type="transmembrane region" description="Helical" evidence="9">
    <location>
        <begin position="73"/>
        <end position="99"/>
    </location>
</feature>
<keyword evidence="11" id="KW-1185">Reference proteome</keyword>
<organism evidence="10 11">
    <name type="scientific">Clitoria ternatea</name>
    <name type="common">Butterfly pea</name>
    <dbReference type="NCBI Taxonomy" id="43366"/>
    <lineage>
        <taxon>Eukaryota</taxon>
        <taxon>Viridiplantae</taxon>
        <taxon>Streptophyta</taxon>
        <taxon>Embryophyta</taxon>
        <taxon>Tracheophyta</taxon>
        <taxon>Spermatophyta</taxon>
        <taxon>Magnoliopsida</taxon>
        <taxon>eudicotyledons</taxon>
        <taxon>Gunneridae</taxon>
        <taxon>Pentapetalae</taxon>
        <taxon>rosids</taxon>
        <taxon>fabids</taxon>
        <taxon>Fabales</taxon>
        <taxon>Fabaceae</taxon>
        <taxon>Papilionoideae</taxon>
        <taxon>50 kb inversion clade</taxon>
        <taxon>NPAAA clade</taxon>
        <taxon>indigoferoid/millettioid clade</taxon>
        <taxon>Phaseoleae</taxon>
        <taxon>Clitoria</taxon>
    </lineage>
</organism>
<comment type="function">
    <text evidence="9">Vacuolar Fe(2+) uptake transporter.</text>
</comment>
<dbReference type="InterPro" id="IPR008217">
    <property type="entry name" value="Ccc1_fam"/>
</dbReference>
<dbReference type="AlphaFoldDB" id="A0AAN9KNG8"/>
<comment type="catalytic activity">
    <reaction evidence="8">
        <text>Fe(2+)(in) = Fe(2+)(out)</text>
        <dbReference type="Rhea" id="RHEA:28486"/>
        <dbReference type="ChEBI" id="CHEBI:29033"/>
    </reaction>
    <physiologicalReaction direction="left-to-right" evidence="8">
        <dbReference type="Rhea" id="RHEA:28487"/>
    </physiologicalReaction>
</comment>
<dbReference type="Proteomes" id="UP001359559">
    <property type="component" value="Unassembled WGS sequence"/>
</dbReference>
<feature type="transmembrane region" description="Helical" evidence="9">
    <location>
        <begin position="161"/>
        <end position="184"/>
    </location>
</feature>
<evidence type="ECO:0000256" key="4">
    <source>
        <dbReference type="ARBA" id="ARBA00022554"/>
    </source>
</evidence>
<comment type="caution">
    <text evidence="9">Lacks conserved residue(s) required for the propagation of feature annotation.</text>
</comment>
<keyword evidence="9" id="KW-0813">Transport</keyword>
<dbReference type="GO" id="GO:0140315">
    <property type="term" value="F:iron ion sequestering activity"/>
    <property type="evidence" value="ECO:0007669"/>
    <property type="project" value="UniProtKB-UniRule"/>
</dbReference>
<evidence type="ECO:0000256" key="3">
    <source>
        <dbReference type="ARBA" id="ARBA00022496"/>
    </source>
</evidence>
<accession>A0AAN9KNG8</accession>